<sequence length="130" mass="14304">MECVSKSEVDWTDAEEQVSIGNARALNAIFNGVDLNNESVSEYNERVLEIANESLLLGENIPTSKIVCKVLRSLPGKFDMKDTDDSEEADGGTNAFIVNIIETDSAIEDESGNFEEEGEDNLSLEQLEIK</sequence>
<evidence type="ECO:0000256" key="1">
    <source>
        <dbReference type="SAM" id="MobiDB-lite"/>
    </source>
</evidence>
<accession>A0A5D3DZL7</accession>
<name>A0A5D3DZL7_CUCMM</name>
<feature type="compositionally biased region" description="Acidic residues" evidence="1">
    <location>
        <begin position="109"/>
        <end position="122"/>
    </location>
</feature>
<protein>
    <submittedName>
        <fullName evidence="2">Gag-pol polyprotein</fullName>
    </submittedName>
</protein>
<feature type="region of interest" description="Disordered" evidence="1">
    <location>
        <begin position="109"/>
        <end position="130"/>
    </location>
</feature>
<organism evidence="2 3">
    <name type="scientific">Cucumis melo var. makuwa</name>
    <name type="common">Oriental melon</name>
    <dbReference type="NCBI Taxonomy" id="1194695"/>
    <lineage>
        <taxon>Eukaryota</taxon>
        <taxon>Viridiplantae</taxon>
        <taxon>Streptophyta</taxon>
        <taxon>Embryophyta</taxon>
        <taxon>Tracheophyta</taxon>
        <taxon>Spermatophyta</taxon>
        <taxon>Magnoliopsida</taxon>
        <taxon>eudicotyledons</taxon>
        <taxon>Gunneridae</taxon>
        <taxon>Pentapetalae</taxon>
        <taxon>rosids</taxon>
        <taxon>fabids</taxon>
        <taxon>Cucurbitales</taxon>
        <taxon>Cucurbitaceae</taxon>
        <taxon>Benincaseae</taxon>
        <taxon>Cucumis</taxon>
    </lineage>
</organism>
<dbReference type="AlphaFoldDB" id="A0A5D3DZL7"/>
<dbReference type="EMBL" id="SSTD01001877">
    <property type="protein sequence ID" value="TYK29062.1"/>
    <property type="molecule type" value="Genomic_DNA"/>
</dbReference>
<dbReference type="Proteomes" id="UP000321947">
    <property type="component" value="Unassembled WGS sequence"/>
</dbReference>
<comment type="caution">
    <text evidence="2">The sequence shown here is derived from an EMBL/GenBank/DDBJ whole genome shotgun (WGS) entry which is preliminary data.</text>
</comment>
<gene>
    <name evidence="2" type="ORF">E5676_scaffold120G001820</name>
</gene>
<evidence type="ECO:0000313" key="3">
    <source>
        <dbReference type="Proteomes" id="UP000321947"/>
    </source>
</evidence>
<evidence type="ECO:0000313" key="2">
    <source>
        <dbReference type="EMBL" id="TYK29062.1"/>
    </source>
</evidence>
<reference evidence="2 3" key="1">
    <citation type="submission" date="2019-08" db="EMBL/GenBank/DDBJ databases">
        <title>Draft genome sequences of two oriental melons (Cucumis melo L. var makuwa).</title>
        <authorList>
            <person name="Kwon S.-Y."/>
        </authorList>
    </citation>
    <scope>NUCLEOTIDE SEQUENCE [LARGE SCALE GENOMIC DNA]</scope>
    <source>
        <strain evidence="3">cv. Chang Bougi</strain>
        <tissue evidence="2">Leaf</tissue>
    </source>
</reference>
<proteinExistence type="predicted"/>